<comment type="similarity">
    <text evidence="2">Belongs to the FliH family.</text>
</comment>
<evidence type="ECO:0000256" key="6">
    <source>
        <dbReference type="ARBA" id="ARBA00023225"/>
    </source>
</evidence>
<keyword evidence="10" id="KW-0969">Cilium</keyword>
<dbReference type="GO" id="GO:0044781">
    <property type="term" value="P:bacterial-type flagellum organization"/>
    <property type="evidence" value="ECO:0007669"/>
    <property type="project" value="UniProtKB-KW"/>
</dbReference>
<organism evidence="10 11">
    <name type="scientific">Perspicuibacillus lycopersici</name>
    <dbReference type="NCBI Taxonomy" id="1325689"/>
    <lineage>
        <taxon>Bacteria</taxon>
        <taxon>Bacillati</taxon>
        <taxon>Bacillota</taxon>
        <taxon>Bacilli</taxon>
        <taxon>Bacillales</taxon>
        <taxon>Bacillaceae</taxon>
        <taxon>Perspicuibacillus</taxon>
    </lineage>
</organism>
<protein>
    <recommendedName>
        <fullName evidence="7">Flagellar assembly protein FliH</fullName>
    </recommendedName>
</protein>
<evidence type="ECO:0000313" key="10">
    <source>
        <dbReference type="EMBL" id="MCU9612105.1"/>
    </source>
</evidence>
<gene>
    <name evidence="10" type="primary">fliH</name>
    <name evidence="10" type="ORF">OEV98_00850</name>
</gene>
<comment type="caution">
    <text evidence="10">The sequence shown here is derived from an EMBL/GenBank/DDBJ whole genome shotgun (WGS) entry which is preliminary data.</text>
</comment>
<keyword evidence="4" id="KW-1005">Bacterial flagellum biogenesis</keyword>
<sequence length="249" mass="28862">MSKVIKRDFTGEAAEKILINIYQPIKKEKEDNLDTVVYDQHLIQAEEEAKAIIDKAVQESEAIRNNIKNELDSLEEQKKLWYEQATKEGYHEGFQKGKEKGYLETSEKIQFANQIVQKAKQEYNVYLEKSEQTILSIALKVAEKVVNQTIAENKEAFLPIVKKAIKEAIEYKEIQIFIHPNFYTLLVNQQEELFAPYFQDKQIYIYPDEELTETSCIIESGGGRIDASVDSQFQELKTKLFELILGDHT</sequence>
<evidence type="ECO:0000256" key="5">
    <source>
        <dbReference type="ARBA" id="ARBA00022927"/>
    </source>
</evidence>
<keyword evidence="10" id="KW-0966">Cell projection</keyword>
<comment type="function">
    <text evidence="1">Needed for flagellar regrowth and assembly.</text>
</comment>
<dbReference type="GO" id="GO:0005829">
    <property type="term" value="C:cytosol"/>
    <property type="evidence" value="ECO:0007669"/>
    <property type="project" value="TreeGrafter"/>
</dbReference>
<evidence type="ECO:0000256" key="4">
    <source>
        <dbReference type="ARBA" id="ARBA00022795"/>
    </source>
</evidence>
<keyword evidence="5" id="KW-0653">Protein transport</keyword>
<evidence type="ECO:0000256" key="3">
    <source>
        <dbReference type="ARBA" id="ARBA00022448"/>
    </source>
</evidence>
<dbReference type="NCBIfam" id="TIGR03825">
    <property type="entry name" value="FliH_bacil"/>
    <property type="match status" value="1"/>
</dbReference>
<keyword evidence="10" id="KW-0282">Flagellum</keyword>
<dbReference type="Pfam" id="PF02108">
    <property type="entry name" value="FliH"/>
    <property type="match status" value="1"/>
</dbReference>
<dbReference type="InterPro" id="IPR018035">
    <property type="entry name" value="Flagellar_FliH/T3SS_HrpE"/>
</dbReference>
<dbReference type="RefSeq" id="WP_263071238.1">
    <property type="nucleotide sequence ID" value="NZ_JAOUSF010000001.1"/>
</dbReference>
<dbReference type="PANTHER" id="PTHR34982">
    <property type="entry name" value="YOP PROTEINS TRANSLOCATION PROTEIN L"/>
    <property type="match status" value="1"/>
</dbReference>
<proteinExistence type="inferred from homology"/>
<dbReference type="EMBL" id="JAOUSF010000001">
    <property type="protein sequence ID" value="MCU9612105.1"/>
    <property type="molecule type" value="Genomic_DNA"/>
</dbReference>
<dbReference type="GO" id="GO:0015031">
    <property type="term" value="P:protein transport"/>
    <property type="evidence" value="ECO:0007669"/>
    <property type="project" value="UniProtKB-KW"/>
</dbReference>
<name>A0AAE3IU20_9BACI</name>
<dbReference type="PANTHER" id="PTHR34982:SF1">
    <property type="entry name" value="FLAGELLAR ASSEMBLY PROTEIN FLIH"/>
    <property type="match status" value="1"/>
</dbReference>
<keyword evidence="3" id="KW-0813">Transport</keyword>
<evidence type="ECO:0000259" key="9">
    <source>
        <dbReference type="Pfam" id="PF02108"/>
    </source>
</evidence>
<evidence type="ECO:0000256" key="7">
    <source>
        <dbReference type="NCBIfam" id="TIGR03825"/>
    </source>
</evidence>
<keyword evidence="8" id="KW-0175">Coiled coil</keyword>
<dbReference type="Proteomes" id="UP001209318">
    <property type="component" value="Unassembled WGS sequence"/>
</dbReference>
<feature type="coiled-coil region" evidence="8">
    <location>
        <begin position="57"/>
        <end position="129"/>
    </location>
</feature>
<dbReference type="InterPro" id="IPR051472">
    <property type="entry name" value="T3SS_Stator/FliH"/>
</dbReference>
<keyword evidence="11" id="KW-1185">Reference proteome</keyword>
<keyword evidence="6" id="KW-1006">Bacterial flagellum protein export</keyword>
<accession>A0AAE3IU20</accession>
<reference evidence="10" key="1">
    <citation type="submission" date="2022-10" db="EMBL/GenBank/DDBJ databases">
        <title>Description of Fervidibacillus gen. nov. in the family Fervidibacillaceae fam. nov. with two species, Fervidibacillus albus sp. nov., and Fervidibacillus halotolerans sp. nov., isolated from tidal flat sediments.</title>
        <authorList>
            <person name="Kwon K.K."/>
            <person name="Yang S.-H."/>
        </authorList>
    </citation>
    <scope>NUCLEOTIDE SEQUENCE</scope>
    <source>
        <strain evidence="10">JCM 19140</strain>
    </source>
</reference>
<evidence type="ECO:0000256" key="1">
    <source>
        <dbReference type="ARBA" id="ARBA00003041"/>
    </source>
</evidence>
<evidence type="ECO:0000256" key="2">
    <source>
        <dbReference type="ARBA" id="ARBA00006602"/>
    </source>
</evidence>
<dbReference type="InterPro" id="IPR022524">
    <property type="entry name" value="FliH_Bacilli"/>
</dbReference>
<dbReference type="AlphaFoldDB" id="A0AAE3IU20"/>
<evidence type="ECO:0000313" key="11">
    <source>
        <dbReference type="Proteomes" id="UP001209318"/>
    </source>
</evidence>
<evidence type="ECO:0000256" key="8">
    <source>
        <dbReference type="SAM" id="Coils"/>
    </source>
</evidence>
<feature type="domain" description="Flagellar assembly protein FliH/Type III secretion system HrpE" evidence="9">
    <location>
        <begin position="108"/>
        <end position="236"/>
    </location>
</feature>